<organism evidence="1 2">
    <name type="scientific">Scutellospora calospora</name>
    <dbReference type="NCBI Taxonomy" id="85575"/>
    <lineage>
        <taxon>Eukaryota</taxon>
        <taxon>Fungi</taxon>
        <taxon>Fungi incertae sedis</taxon>
        <taxon>Mucoromycota</taxon>
        <taxon>Glomeromycotina</taxon>
        <taxon>Glomeromycetes</taxon>
        <taxon>Diversisporales</taxon>
        <taxon>Gigasporaceae</taxon>
        <taxon>Scutellospora</taxon>
    </lineage>
</organism>
<feature type="non-terminal residue" evidence="1">
    <location>
        <position position="1"/>
    </location>
</feature>
<feature type="non-terminal residue" evidence="1">
    <location>
        <position position="119"/>
    </location>
</feature>
<keyword evidence="2" id="KW-1185">Reference proteome</keyword>
<proteinExistence type="predicted"/>
<dbReference type="EMBL" id="CAJVPM010030738">
    <property type="protein sequence ID" value="CAG8677543.1"/>
    <property type="molecule type" value="Genomic_DNA"/>
</dbReference>
<sequence>QAMAMELLWPYVKNNSISSVERYLVWVKEQQDLLYLIKYEQAIRTNNPILKRAARRVFSPVWSARCHPIYHLIEAADEIQLMKLHPEIRDIIEKNCIVSWSGLCEQHQGLDAIIKEINK</sequence>
<accession>A0ACA9NU87</accession>
<evidence type="ECO:0000313" key="2">
    <source>
        <dbReference type="Proteomes" id="UP000789860"/>
    </source>
</evidence>
<comment type="caution">
    <text evidence="1">The sequence shown here is derived from an EMBL/GenBank/DDBJ whole genome shotgun (WGS) entry which is preliminary data.</text>
</comment>
<evidence type="ECO:0000313" key="1">
    <source>
        <dbReference type="EMBL" id="CAG8677543.1"/>
    </source>
</evidence>
<reference evidence="1" key="1">
    <citation type="submission" date="2021-06" db="EMBL/GenBank/DDBJ databases">
        <authorList>
            <person name="Kallberg Y."/>
            <person name="Tangrot J."/>
            <person name="Rosling A."/>
        </authorList>
    </citation>
    <scope>NUCLEOTIDE SEQUENCE</scope>
    <source>
        <strain evidence="1">AU212A</strain>
    </source>
</reference>
<dbReference type="Proteomes" id="UP000789860">
    <property type="component" value="Unassembled WGS sequence"/>
</dbReference>
<protein>
    <submittedName>
        <fullName evidence="1">11156_t:CDS:1</fullName>
    </submittedName>
</protein>
<gene>
    <name evidence="1" type="ORF">SCALOS_LOCUS9603</name>
</gene>
<name>A0ACA9NU87_9GLOM</name>